<comment type="caution">
    <text evidence="2">The sequence shown here is derived from an EMBL/GenBank/DDBJ whole genome shotgun (WGS) entry which is preliminary data.</text>
</comment>
<evidence type="ECO:0000256" key="1">
    <source>
        <dbReference type="SAM" id="Phobius"/>
    </source>
</evidence>
<accession>A0A932MM69</accession>
<organism evidence="2 3">
    <name type="scientific">Tectimicrobiota bacterium</name>
    <dbReference type="NCBI Taxonomy" id="2528274"/>
    <lineage>
        <taxon>Bacteria</taxon>
        <taxon>Pseudomonadati</taxon>
        <taxon>Nitrospinota/Tectimicrobiota group</taxon>
        <taxon>Candidatus Tectimicrobiota</taxon>
    </lineage>
</organism>
<evidence type="ECO:0000313" key="3">
    <source>
        <dbReference type="Proteomes" id="UP000782312"/>
    </source>
</evidence>
<keyword evidence="1" id="KW-1133">Transmembrane helix</keyword>
<proteinExistence type="predicted"/>
<protein>
    <submittedName>
        <fullName evidence="2">Uncharacterized protein</fullName>
    </submittedName>
</protein>
<evidence type="ECO:0000313" key="2">
    <source>
        <dbReference type="EMBL" id="MBI3126237.1"/>
    </source>
</evidence>
<feature type="transmembrane region" description="Helical" evidence="1">
    <location>
        <begin position="137"/>
        <end position="160"/>
    </location>
</feature>
<sequence>MTNGQDDEEDQRENLERQFDLLHREYYGAESFYGTLESGYMVAQSFFFVSAATLLLFGKPLLVSILEAGLSFAAFWMSFFIRRIYRNNFLYSTSRGKVLDELARDVNYGFRARVEQLVSDSRTQRNWHWRGWPSRDWIPFIFLVFWSVVFGISVICVVVFSSPWVVKLLIVLREISKGV</sequence>
<dbReference type="Proteomes" id="UP000782312">
    <property type="component" value="Unassembled WGS sequence"/>
</dbReference>
<keyword evidence="1" id="KW-0812">Transmembrane</keyword>
<reference evidence="2" key="1">
    <citation type="submission" date="2020-07" db="EMBL/GenBank/DDBJ databases">
        <title>Huge and variable diversity of episymbiotic CPR bacteria and DPANN archaea in groundwater ecosystems.</title>
        <authorList>
            <person name="He C.Y."/>
            <person name="Keren R."/>
            <person name="Whittaker M."/>
            <person name="Farag I.F."/>
            <person name="Doudna J."/>
            <person name="Cate J.H.D."/>
            <person name="Banfield J.F."/>
        </authorList>
    </citation>
    <scope>NUCLEOTIDE SEQUENCE</scope>
    <source>
        <strain evidence="2">NC_groundwater_763_Ag_S-0.2um_68_21</strain>
    </source>
</reference>
<feature type="transmembrane region" description="Helical" evidence="1">
    <location>
        <begin position="65"/>
        <end position="85"/>
    </location>
</feature>
<name>A0A932MM69_UNCTE</name>
<dbReference type="AlphaFoldDB" id="A0A932MM69"/>
<feature type="transmembrane region" description="Helical" evidence="1">
    <location>
        <begin position="40"/>
        <end position="58"/>
    </location>
</feature>
<gene>
    <name evidence="2" type="ORF">HYZ11_01360</name>
</gene>
<keyword evidence="1" id="KW-0472">Membrane</keyword>
<dbReference type="EMBL" id="JACPUR010000001">
    <property type="protein sequence ID" value="MBI3126237.1"/>
    <property type="molecule type" value="Genomic_DNA"/>
</dbReference>